<dbReference type="SUPFAM" id="SSF51735">
    <property type="entry name" value="NAD(P)-binding Rossmann-fold domains"/>
    <property type="match status" value="1"/>
</dbReference>
<dbReference type="GO" id="GO:0004074">
    <property type="term" value="F:biliverdin reductase [NAD(P)H] activity"/>
    <property type="evidence" value="ECO:0007669"/>
    <property type="project" value="TreeGrafter"/>
</dbReference>
<dbReference type="GO" id="GO:0042602">
    <property type="term" value="F:riboflavin reductase (NADPH) activity"/>
    <property type="evidence" value="ECO:0007669"/>
    <property type="project" value="TreeGrafter"/>
</dbReference>
<gene>
    <name evidence="3" type="ORF">N0V93_002817</name>
</gene>
<name>A0A9W8YVG8_9PEZI</name>
<reference evidence="3" key="1">
    <citation type="submission" date="2022-10" db="EMBL/GenBank/DDBJ databases">
        <title>Tapping the CABI collections for fungal endophytes: first genome assemblies for Collariella, Neodidymelliopsis, Ascochyta clinopodiicola, Didymella pomorum, Didymosphaeria variabile, Neocosmospora piperis and Neocucurbitaria cava.</title>
        <authorList>
            <person name="Hill R."/>
        </authorList>
    </citation>
    <scope>NUCLEOTIDE SEQUENCE</scope>
    <source>
        <strain evidence="3">IMI 355082</strain>
    </source>
</reference>
<dbReference type="OrthoDB" id="63935at2759"/>
<dbReference type="InterPro" id="IPR016040">
    <property type="entry name" value="NAD(P)-bd_dom"/>
</dbReference>
<dbReference type="EMBL" id="JAPEVB010000002">
    <property type="protein sequence ID" value="KAJ4393604.1"/>
    <property type="molecule type" value="Genomic_DNA"/>
</dbReference>
<dbReference type="PANTHER" id="PTHR43355:SF2">
    <property type="entry name" value="FLAVIN REDUCTASE (NADPH)"/>
    <property type="match status" value="1"/>
</dbReference>
<protein>
    <recommendedName>
        <fullName evidence="2">NAD(P)-binding domain-containing protein</fullName>
    </recommendedName>
</protein>
<dbReference type="Gene3D" id="3.40.50.720">
    <property type="entry name" value="NAD(P)-binding Rossmann-like Domain"/>
    <property type="match status" value="1"/>
</dbReference>
<evidence type="ECO:0000259" key="2">
    <source>
        <dbReference type="Pfam" id="PF13460"/>
    </source>
</evidence>
<proteinExistence type="inferred from homology"/>
<dbReference type="InterPro" id="IPR051606">
    <property type="entry name" value="Polyketide_Oxido-like"/>
</dbReference>
<accession>A0A9W8YVG8</accession>
<comment type="similarity">
    <text evidence="1">Belongs to the avfA family.</text>
</comment>
<dbReference type="InterPro" id="IPR036291">
    <property type="entry name" value="NAD(P)-bd_dom_sf"/>
</dbReference>
<dbReference type="PANTHER" id="PTHR43355">
    <property type="entry name" value="FLAVIN REDUCTASE (NADPH)"/>
    <property type="match status" value="1"/>
</dbReference>
<dbReference type="Pfam" id="PF13460">
    <property type="entry name" value="NAD_binding_10"/>
    <property type="match status" value="1"/>
</dbReference>
<organism evidence="3 4">
    <name type="scientific">Gnomoniopsis smithogilvyi</name>
    <dbReference type="NCBI Taxonomy" id="1191159"/>
    <lineage>
        <taxon>Eukaryota</taxon>
        <taxon>Fungi</taxon>
        <taxon>Dikarya</taxon>
        <taxon>Ascomycota</taxon>
        <taxon>Pezizomycotina</taxon>
        <taxon>Sordariomycetes</taxon>
        <taxon>Sordariomycetidae</taxon>
        <taxon>Diaporthales</taxon>
        <taxon>Gnomoniaceae</taxon>
        <taxon>Gnomoniopsis</taxon>
    </lineage>
</organism>
<evidence type="ECO:0000313" key="3">
    <source>
        <dbReference type="EMBL" id="KAJ4393604.1"/>
    </source>
</evidence>
<feature type="domain" description="NAD(P)-binding" evidence="2">
    <location>
        <begin position="11"/>
        <end position="226"/>
    </location>
</feature>
<evidence type="ECO:0000313" key="4">
    <source>
        <dbReference type="Proteomes" id="UP001140453"/>
    </source>
</evidence>
<evidence type="ECO:0000256" key="1">
    <source>
        <dbReference type="ARBA" id="ARBA00038376"/>
    </source>
</evidence>
<sequence>MESNKTVAFMGASGGVGLATLKKTLAAGYQCTALCRTPSTLTDILPTESNPNLRVLKGNAHDITTVSQLIRKDDGNLVDTIVSTIGAKPTLSMKMFDDMATVCQKGMSTLLEAIDQLRKSGAQGKPHIIVCGTTGMSRFGRDIPLAQVPLYKVLLATPHADKTVMEDTLTESGEEFTIVRCGWLLNGERDRPIRVGIEDPKKGVEVKEIGYAISREDAGNWFAEQLVIKKDPKYSNKVASIVY</sequence>
<dbReference type="Proteomes" id="UP001140453">
    <property type="component" value="Unassembled WGS sequence"/>
</dbReference>
<keyword evidence="4" id="KW-1185">Reference proteome</keyword>
<dbReference type="AlphaFoldDB" id="A0A9W8YVG8"/>
<comment type="caution">
    <text evidence="3">The sequence shown here is derived from an EMBL/GenBank/DDBJ whole genome shotgun (WGS) entry which is preliminary data.</text>
</comment>